<dbReference type="Proteomes" id="UP001500954">
    <property type="component" value="Unassembled WGS sequence"/>
</dbReference>
<dbReference type="SUPFAM" id="SSF51445">
    <property type="entry name" value="(Trans)glycosidases"/>
    <property type="match status" value="1"/>
</dbReference>
<dbReference type="SUPFAM" id="SSF51011">
    <property type="entry name" value="Glycosyl hydrolase domain"/>
    <property type="match status" value="1"/>
</dbReference>
<dbReference type="RefSeq" id="WP_345007151.1">
    <property type="nucleotide sequence ID" value="NZ_BAABCY010000079.1"/>
</dbReference>
<protein>
    <recommendedName>
        <fullName evidence="5">Alpha-galactosidase</fullName>
        <ecNumber evidence="5">3.2.1.22</ecNumber>
    </recommendedName>
    <alternativeName>
        <fullName evidence="5">Melibiase</fullName>
    </alternativeName>
</protein>
<evidence type="ECO:0000313" key="8">
    <source>
        <dbReference type="EMBL" id="GAA3579253.1"/>
    </source>
</evidence>
<dbReference type="InterPro" id="IPR002241">
    <property type="entry name" value="Glyco_hydro_27"/>
</dbReference>
<dbReference type="InterPro" id="IPR017853">
    <property type="entry name" value="GH"/>
</dbReference>
<dbReference type="InterPro" id="IPR000111">
    <property type="entry name" value="Glyco_hydro_27/36_CS"/>
</dbReference>
<keyword evidence="2 6" id="KW-0732">Signal</keyword>
<accession>A0ABP6Y8P6</accession>
<dbReference type="Gene3D" id="2.60.40.1180">
    <property type="entry name" value="Golgi alpha-mannosidase II"/>
    <property type="match status" value="1"/>
</dbReference>
<comment type="similarity">
    <text evidence="1 5">Belongs to the glycosyl hydrolase 27 family.</text>
</comment>
<dbReference type="EMBL" id="BAABCY010000079">
    <property type="protein sequence ID" value="GAA3579253.1"/>
    <property type="molecule type" value="Genomic_DNA"/>
</dbReference>
<dbReference type="InterPro" id="IPR013780">
    <property type="entry name" value="Glyco_hydro_b"/>
</dbReference>
<dbReference type="CDD" id="cd14792">
    <property type="entry name" value="GH27"/>
    <property type="match status" value="1"/>
</dbReference>
<evidence type="ECO:0000259" key="7">
    <source>
        <dbReference type="Pfam" id="PF17801"/>
    </source>
</evidence>
<evidence type="ECO:0000256" key="4">
    <source>
        <dbReference type="ARBA" id="ARBA00023295"/>
    </source>
</evidence>
<dbReference type="PANTHER" id="PTHR11452">
    <property type="entry name" value="ALPHA-GALACTOSIDASE/ALPHA-N-ACETYLGALACTOSAMINIDASE"/>
    <property type="match status" value="1"/>
</dbReference>
<evidence type="ECO:0000256" key="6">
    <source>
        <dbReference type="SAM" id="SignalP"/>
    </source>
</evidence>
<organism evidence="8 9">
    <name type="scientific">Snuella lapsa</name>
    <dbReference type="NCBI Taxonomy" id="870481"/>
    <lineage>
        <taxon>Bacteria</taxon>
        <taxon>Pseudomonadati</taxon>
        <taxon>Bacteroidota</taxon>
        <taxon>Flavobacteriia</taxon>
        <taxon>Flavobacteriales</taxon>
        <taxon>Flavobacteriaceae</taxon>
        <taxon>Snuella</taxon>
    </lineage>
</organism>
<evidence type="ECO:0000313" key="9">
    <source>
        <dbReference type="Proteomes" id="UP001500954"/>
    </source>
</evidence>
<keyword evidence="9" id="KW-1185">Reference proteome</keyword>
<name>A0ABP6Y8P6_9FLAO</name>
<keyword evidence="5" id="KW-1015">Disulfide bond</keyword>
<dbReference type="Gene3D" id="3.20.20.70">
    <property type="entry name" value="Aldolase class I"/>
    <property type="match status" value="1"/>
</dbReference>
<feature type="signal peptide" evidence="6">
    <location>
        <begin position="1"/>
        <end position="19"/>
    </location>
</feature>
<dbReference type="Pfam" id="PF16499">
    <property type="entry name" value="Melibiase_2"/>
    <property type="match status" value="1"/>
</dbReference>
<dbReference type="EC" id="3.2.1.22" evidence="5"/>
<feature type="domain" description="Alpha galactosidase C-terminal" evidence="7">
    <location>
        <begin position="314"/>
        <end position="390"/>
    </location>
</feature>
<keyword evidence="3 5" id="KW-0378">Hydrolase</keyword>
<evidence type="ECO:0000256" key="3">
    <source>
        <dbReference type="ARBA" id="ARBA00022801"/>
    </source>
</evidence>
<dbReference type="InterPro" id="IPR041233">
    <property type="entry name" value="Melibiase_C"/>
</dbReference>
<dbReference type="PRINTS" id="PR00740">
    <property type="entry name" value="GLHYDRLASE27"/>
</dbReference>
<dbReference type="Pfam" id="PF17801">
    <property type="entry name" value="Melibiase_C"/>
    <property type="match status" value="1"/>
</dbReference>
<sequence length="394" mass="45158">MKTFYSLLTILFLSSISYAQKFENLALTPPMGWNSWNRFECEGVNETVIKEMADAMVSKGLKDAGYEYIVIDDCWQIGRDKNGYIIIDKEKFPSGIKALADYIHSKGLKFGIYSDAGTKTCAGRPGSKDFETQDAETYAKWDVDYLKYDWCFTEGQDAKQSYRTMRDALYKAGKPIVFSMCEWGTNKPWEWAQDVAHLYRTTLDIDMKGRFDGDIWGNQLGWTTILDKQVGLEKYAGPGHWNDPDMLAVGNNHMTTNEARAHFSMWCMLAAPLMAGNDLRSMTVNDQDILTNKALIAVNQDALGKQGFKIEDFGHFEIWQKPLSNGDIALCFFNRDTNNKKYKIDWEKIRIKDFSGEYTVQNLWNHKTIGTTETTYLIDVPARDVVVYRLTQNK</sequence>
<comment type="caution">
    <text evidence="8">The sequence shown here is derived from an EMBL/GenBank/DDBJ whole genome shotgun (WGS) entry which is preliminary data.</text>
</comment>
<gene>
    <name evidence="8" type="ORF">GCM10022395_29830</name>
</gene>
<proteinExistence type="inferred from homology"/>
<dbReference type="PROSITE" id="PS00512">
    <property type="entry name" value="ALPHA_GALACTOSIDASE"/>
    <property type="match status" value="1"/>
</dbReference>
<reference evidence="9" key="1">
    <citation type="journal article" date="2019" name="Int. J. Syst. Evol. Microbiol.">
        <title>The Global Catalogue of Microorganisms (GCM) 10K type strain sequencing project: providing services to taxonomists for standard genome sequencing and annotation.</title>
        <authorList>
            <consortium name="The Broad Institute Genomics Platform"/>
            <consortium name="The Broad Institute Genome Sequencing Center for Infectious Disease"/>
            <person name="Wu L."/>
            <person name="Ma J."/>
        </authorList>
    </citation>
    <scope>NUCLEOTIDE SEQUENCE [LARGE SCALE GENOMIC DNA]</scope>
    <source>
        <strain evidence="9">JCM 17111</strain>
    </source>
</reference>
<evidence type="ECO:0000256" key="5">
    <source>
        <dbReference type="RuleBase" id="RU361168"/>
    </source>
</evidence>
<evidence type="ECO:0000256" key="2">
    <source>
        <dbReference type="ARBA" id="ARBA00022729"/>
    </source>
</evidence>
<feature type="chain" id="PRO_5045040333" description="Alpha-galactosidase" evidence="6">
    <location>
        <begin position="20"/>
        <end position="394"/>
    </location>
</feature>
<comment type="catalytic activity">
    <reaction evidence="5">
        <text>Hydrolysis of terminal, non-reducing alpha-D-galactose residues in alpha-D-galactosides, including galactose oligosaccharides, galactomannans and galactolipids.</text>
        <dbReference type="EC" id="3.2.1.22"/>
    </reaction>
</comment>
<dbReference type="InterPro" id="IPR013785">
    <property type="entry name" value="Aldolase_TIM"/>
</dbReference>
<evidence type="ECO:0000256" key="1">
    <source>
        <dbReference type="ARBA" id="ARBA00009743"/>
    </source>
</evidence>
<keyword evidence="4 5" id="KW-0326">Glycosidase</keyword>
<dbReference type="PANTHER" id="PTHR11452:SF75">
    <property type="entry name" value="ALPHA-GALACTOSIDASE MEL1"/>
    <property type="match status" value="1"/>
</dbReference>